<dbReference type="FunFam" id="3.30.230.10:FF:000080">
    <property type="entry name" value="Diphosphomevalonate decarboxylase"/>
    <property type="match status" value="1"/>
</dbReference>
<gene>
    <name evidence="19" type="ORF">DSTB1V02_LOCUS3772</name>
</gene>
<comment type="catalytic activity">
    <reaction evidence="14 15 16">
        <text>(R)-5-diphosphomevalonate + ATP = isopentenyl diphosphate + ADP + phosphate + CO2</text>
        <dbReference type="Rhea" id="RHEA:23732"/>
        <dbReference type="ChEBI" id="CHEBI:16526"/>
        <dbReference type="ChEBI" id="CHEBI:30616"/>
        <dbReference type="ChEBI" id="CHEBI:43474"/>
        <dbReference type="ChEBI" id="CHEBI:57557"/>
        <dbReference type="ChEBI" id="CHEBI:128769"/>
        <dbReference type="ChEBI" id="CHEBI:456216"/>
        <dbReference type="EC" id="4.1.1.33"/>
    </reaction>
</comment>
<dbReference type="GO" id="GO:0005829">
    <property type="term" value="C:cytosol"/>
    <property type="evidence" value="ECO:0007669"/>
    <property type="project" value="InterPro"/>
</dbReference>
<keyword evidence="11 16" id="KW-1207">Sterol metabolism</keyword>
<feature type="domain" description="Mvd1 C-terminal" evidence="17">
    <location>
        <begin position="189"/>
        <end position="373"/>
    </location>
</feature>
<name>A0A7R8X4G7_9CRUS</name>
<dbReference type="NCBIfam" id="TIGR01240">
    <property type="entry name" value="mevDPdecarb"/>
    <property type="match status" value="1"/>
</dbReference>
<dbReference type="Pfam" id="PF18376">
    <property type="entry name" value="MDD_C"/>
    <property type="match status" value="1"/>
</dbReference>
<dbReference type="EMBL" id="LR900031">
    <property type="protein sequence ID" value="CAD7243863.1"/>
    <property type="molecule type" value="Genomic_DNA"/>
</dbReference>
<evidence type="ECO:0000256" key="7">
    <source>
        <dbReference type="ARBA" id="ARBA00022840"/>
    </source>
</evidence>
<dbReference type="GO" id="GO:0004163">
    <property type="term" value="F:diphosphomevalonate decarboxylase activity"/>
    <property type="evidence" value="ECO:0007669"/>
    <property type="project" value="UniProtKB-UniRule"/>
</dbReference>
<dbReference type="GO" id="GO:0019287">
    <property type="term" value="P:isopentenyl diphosphate biosynthetic process, mevalonate pathway"/>
    <property type="evidence" value="ECO:0007669"/>
    <property type="project" value="UniProtKB-UniRule"/>
</dbReference>
<dbReference type="InterPro" id="IPR053859">
    <property type="entry name" value="MVD-like_N"/>
</dbReference>
<dbReference type="SUPFAM" id="SSF55060">
    <property type="entry name" value="GHMP Kinase, C-terminal domain"/>
    <property type="match status" value="1"/>
</dbReference>
<evidence type="ECO:0000256" key="15">
    <source>
        <dbReference type="PIRNR" id="PIRNR015950"/>
    </source>
</evidence>
<dbReference type="Pfam" id="PF22700">
    <property type="entry name" value="MVD-like_N"/>
    <property type="match status" value="1"/>
</dbReference>
<evidence type="ECO:0000256" key="9">
    <source>
        <dbReference type="ARBA" id="ARBA00023011"/>
    </source>
</evidence>
<dbReference type="InterPro" id="IPR005935">
    <property type="entry name" value="Mev_decarb"/>
</dbReference>
<keyword evidence="6 15" id="KW-0547">Nucleotide-binding</keyword>
<dbReference type="GO" id="GO:0006695">
    <property type="term" value="P:cholesterol biosynthetic process"/>
    <property type="evidence" value="ECO:0007669"/>
    <property type="project" value="UniProtKB-UniPathway"/>
</dbReference>
<reference evidence="19" key="1">
    <citation type="submission" date="2020-11" db="EMBL/GenBank/DDBJ databases">
        <authorList>
            <person name="Tran Van P."/>
        </authorList>
    </citation>
    <scope>NUCLEOTIDE SEQUENCE</scope>
</reference>
<dbReference type="InterPro" id="IPR020568">
    <property type="entry name" value="Ribosomal_Su5_D2-typ_SF"/>
</dbReference>
<keyword evidence="5 16" id="KW-0444">Lipid biosynthesis</keyword>
<evidence type="ECO:0000256" key="5">
    <source>
        <dbReference type="ARBA" id="ARBA00022516"/>
    </source>
</evidence>
<comment type="function">
    <text evidence="1 16">Catalyzes the ATP dependent decarboxylation of (R)-5-diphosphomevalonate to form isopentenyl diphosphate (IPP). Functions in the mevalonate (MVA) pathway leading to isopentenyl diphosphate (IPP), a key precursor for the biosynthesis of isoprenoids and sterol synthesis.</text>
</comment>
<protein>
    <recommendedName>
        <fullName evidence="4 15">Diphosphomevalonate decarboxylase</fullName>
        <ecNumber evidence="3 15">4.1.1.33</ecNumber>
    </recommendedName>
</protein>
<dbReference type="PANTHER" id="PTHR10977">
    <property type="entry name" value="DIPHOSPHOMEVALONATE DECARBOXYLASE"/>
    <property type="match status" value="1"/>
</dbReference>
<evidence type="ECO:0000256" key="14">
    <source>
        <dbReference type="ARBA" id="ARBA00048154"/>
    </source>
</evidence>
<keyword evidence="16" id="KW-0152">Cholesterol biosynthesis</keyword>
<evidence type="ECO:0000313" key="20">
    <source>
        <dbReference type="Proteomes" id="UP000677054"/>
    </source>
</evidence>
<dbReference type="InterPro" id="IPR041431">
    <property type="entry name" value="Mvd1_C"/>
</dbReference>
<keyword evidence="7 15" id="KW-0067">ATP-binding</keyword>
<evidence type="ECO:0000259" key="18">
    <source>
        <dbReference type="Pfam" id="PF22700"/>
    </source>
</evidence>
<keyword evidence="10 15" id="KW-0443">Lipid metabolism</keyword>
<keyword evidence="9 16" id="KW-0756">Sterol biosynthesis</keyword>
<evidence type="ECO:0000313" key="19">
    <source>
        <dbReference type="EMBL" id="CAD7243863.1"/>
    </source>
</evidence>
<sequence>MEKTVTVSAPVNIALIKYWGKRNDKLLLPLNDSLSITLAQDDLRTVTTIQASPDFPTTCLWLNGREEDVSSPRLQNIISGIRNFVKEKCGENIPGIFGWHLHIVSTNNFPTKAGLASSASGYASLTFALAKLYGLDEENLSVIARTGSGSACRSLEGGFVLWNMGKKEDGSDSSSVQLFSHTHWEDLRVFLVVISSSQKSVGSSQGMLRCRETSGLLRQRLLSVGGRKEDLIEAIKRKNFEQFAKLVMQDSNEMHAVCLDSYPPLMYMNDASHAVCQIVHEYNSAIGQTVVAYTFDAGPNPCLMMQESISSDFMGLLEYFSGVMKNGTWKGIPVSRKYPSDELLSKIPSAQSPKPIPVEMIISTRIGEGPQVLPQDSSLIDSFGFPVIYG</sequence>
<evidence type="ECO:0000256" key="4">
    <source>
        <dbReference type="ARBA" id="ARBA00019335"/>
    </source>
</evidence>
<dbReference type="Gene3D" id="3.30.70.890">
    <property type="entry name" value="GHMP kinase, C-terminal domain"/>
    <property type="match status" value="1"/>
</dbReference>
<dbReference type="UniPathway" id="UPA00063"/>
<keyword evidence="16" id="KW-0153">Cholesterol metabolism</keyword>
<dbReference type="InterPro" id="IPR014721">
    <property type="entry name" value="Ribsml_uS5_D2-typ_fold_subgr"/>
</dbReference>
<dbReference type="EC" id="4.1.1.33" evidence="3 15"/>
<comment type="similarity">
    <text evidence="2 15 16">Belongs to the diphosphomevalonate decarboxylase family.</text>
</comment>
<evidence type="ECO:0000256" key="1">
    <source>
        <dbReference type="ARBA" id="ARBA00003812"/>
    </source>
</evidence>
<dbReference type="InterPro" id="IPR029765">
    <property type="entry name" value="Mev_diP_decarb"/>
</dbReference>
<comment type="pathway">
    <text evidence="16">Steroid biosynthesis; cholesterol biosynthesis.</text>
</comment>
<dbReference type="OrthoDB" id="10253702at2759"/>
<evidence type="ECO:0000256" key="16">
    <source>
        <dbReference type="RuleBase" id="RU363086"/>
    </source>
</evidence>
<evidence type="ECO:0000256" key="3">
    <source>
        <dbReference type="ARBA" id="ARBA00012296"/>
    </source>
</evidence>
<evidence type="ECO:0000256" key="12">
    <source>
        <dbReference type="ARBA" id="ARBA00023221"/>
    </source>
</evidence>
<dbReference type="AlphaFoldDB" id="A0A7R8X4G7"/>
<dbReference type="GO" id="GO:0005524">
    <property type="term" value="F:ATP binding"/>
    <property type="evidence" value="ECO:0007669"/>
    <property type="project" value="UniProtKB-UniRule"/>
</dbReference>
<accession>A0A7R8X4G7</accession>
<evidence type="ECO:0000256" key="10">
    <source>
        <dbReference type="ARBA" id="ARBA00023098"/>
    </source>
</evidence>
<evidence type="ECO:0000259" key="17">
    <source>
        <dbReference type="Pfam" id="PF18376"/>
    </source>
</evidence>
<dbReference type="PIRSF" id="PIRSF015950">
    <property type="entry name" value="Mev_P_decrbx"/>
    <property type="match status" value="1"/>
</dbReference>
<keyword evidence="13 15" id="KW-0456">Lyase</keyword>
<dbReference type="SUPFAM" id="SSF54211">
    <property type="entry name" value="Ribosomal protein S5 domain 2-like"/>
    <property type="match status" value="1"/>
</dbReference>
<dbReference type="Proteomes" id="UP000677054">
    <property type="component" value="Unassembled WGS sequence"/>
</dbReference>
<organism evidence="19">
    <name type="scientific">Darwinula stevensoni</name>
    <dbReference type="NCBI Taxonomy" id="69355"/>
    <lineage>
        <taxon>Eukaryota</taxon>
        <taxon>Metazoa</taxon>
        <taxon>Ecdysozoa</taxon>
        <taxon>Arthropoda</taxon>
        <taxon>Crustacea</taxon>
        <taxon>Oligostraca</taxon>
        <taxon>Ostracoda</taxon>
        <taxon>Podocopa</taxon>
        <taxon>Podocopida</taxon>
        <taxon>Darwinulocopina</taxon>
        <taxon>Darwinuloidea</taxon>
        <taxon>Darwinulidae</taxon>
        <taxon>Darwinula</taxon>
    </lineage>
</organism>
<proteinExistence type="inferred from homology"/>
<evidence type="ECO:0000256" key="2">
    <source>
        <dbReference type="ARBA" id="ARBA00008831"/>
    </source>
</evidence>
<dbReference type="EMBL" id="CAJPEV010000514">
    <property type="protein sequence ID" value="CAG0886024.1"/>
    <property type="molecule type" value="Genomic_DNA"/>
</dbReference>
<dbReference type="InterPro" id="IPR036554">
    <property type="entry name" value="GHMP_kinase_C_sf"/>
</dbReference>
<evidence type="ECO:0000256" key="11">
    <source>
        <dbReference type="ARBA" id="ARBA00023166"/>
    </source>
</evidence>
<dbReference type="Gene3D" id="3.30.230.10">
    <property type="match status" value="1"/>
</dbReference>
<dbReference type="PANTHER" id="PTHR10977:SF3">
    <property type="entry name" value="DIPHOSPHOMEVALONATE DECARBOXYLASE"/>
    <property type="match status" value="1"/>
</dbReference>
<evidence type="ECO:0000256" key="8">
    <source>
        <dbReference type="ARBA" id="ARBA00022955"/>
    </source>
</evidence>
<evidence type="ECO:0000256" key="6">
    <source>
        <dbReference type="ARBA" id="ARBA00022741"/>
    </source>
</evidence>
<keyword evidence="12 16" id="KW-0753">Steroid metabolism</keyword>
<keyword evidence="20" id="KW-1185">Reference proteome</keyword>
<feature type="domain" description="Diphosphomevalonate decarboxylase-like N-terminal" evidence="18">
    <location>
        <begin position="9"/>
        <end position="173"/>
    </location>
</feature>
<keyword evidence="8 16" id="KW-0752">Steroid biosynthesis</keyword>
<evidence type="ECO:0000256" key="13">
    <source>
        <dbReference type="ARBA" id="ARBA00023239"/>
    </source>
</evidence>